<evidence type="ECO:0000256" key="13">
    <source>
        <dbReference type="NCBIfam" id="TIGR03499"/>
    </source>
</evidence>
<gene>
    <name evidence="16" type="primary">flhF</name>
    <name evidence="16" type="ORF">KDK92_23355</name>
</gene>
<dbReference type="GO" id="GO:0003924">
    <property type="term" value="F:GTPase activity"/>
    <property type="evidence" value="ECO:0007669"/>
    <property type="project" value="UniProtKB-UniRule"/>
</dbReference>
<comment type="function">
    <text evidence="12">Necessary for flagellar biosynthesis. May be involved in translocation of the flagellum.</text>
</comment>
<dbReference type="Gene3D" id="3.40.50.300">
    <property type="entry name" value="P-loop containing nucleotide triphosphate hydrolases"/>
    <property type="match status" value="1"/>
</dbReference>
<evidence type="ECO:0000256" key="7">
    <source>
        <dbReference type="ARBA" id="ARBA00022795"/>
    </source>
</evidence>
<evidence type="ECO:0000256" key="4">
    <source>
        <dbReference type="ARBA" id="ARBA00022448"/>
    </source>
</evidence>
<dbReference type="InterPro" id="IPR027417">
    <property type="entry name" value="P-loop_NTPase"/>
</dbReference>
<feature type="domain" description="SRP54-type proteins GTP-binding" evidence="15">
    <location>
        <begin position="227"/>
        <end position="418"/>
    </location>
</feature>
<dbReference type="GO" id="GO:0006614">
    <property type="term" value="P:SRP-dependent cotranslational protein targeting to membrane"/>
    <property type="evidence" value="ECO:0007669"/>
    <property type="project" value="UniProtKB-UniRule"/>
</dbReference>
<dbReference type="GO" id="GO:0005525">
    <property type="term" value="F:GTP binding"/>
    <property type="evidence" value="ECO:0007669"/>
    <property type="project" value="UniProtKB-UniRule"/>
</dbReference>
<keyword evidence="16" id="KW-0969">Cilium</keyword>
<dbReference type="SMART" id="SM00962">
    <property type="entry name" value="SRP54"/>
    <property type="match status" value="1"/>
</dbReference>
<keyword evidence="7" id="KW-1005">Bacterial flagellum biogenesis</keyword>
<accession>A0A9J6PE28</accession>
<reference evidence="16" key="1">
    <citation type="journal article" date="2021" name="mSystems">
        <title>Bacteria and Archaea Synergistically Convert Glycine Betaine to Biogenic Methane in the Formosa Cold Seep of the South China Sea.</title>
        <authorList>
            <person name="Li L."/>
            <person name="Zhang W."/>
            <person name="Zhang S."/>
            <person name="Song L."/>
            <person name="Sun Q."/>
            <person name="Zhang H."/>
            <person name="Xiang H."/>
            <person name="Dong X."/>
        </authorList>
    </citation>
    <scope>NUCLEOTIDE SEQUENCE</scope>
    <source>
        <strain evidence="16">ZWT</strain>
    </source>
</reference>
<keyword evidence="16" id="KW-0966">Cell projection</keyword>
<keyword evidence="9" id="KW-0342">GTP-binding</keyword>
<keyword evidence="10" id="KW-0472">Membrane</keyword>
<evidence type="ECO:0000256" key="11">
    <source>
        <dbReference type="ARBA" id="ARBA00023225"/>
    </source>
</evidence>
<dbReference type="InterPro" id="IPR000897">
    <property type="entry name" value="SRP54_GTPase_dom"/>
</dbReference>
<keyword evidence="8" id="KW-0653">Protein transport</keyword>
<dbReference type="Proteomes" id="UP001056429">
    <property type="component" value="Unassembled WGS sequence"/>
</dbReference>
<evidence type="ECO:0000259" key="14">
    <source>
        <dbReference type="SMART" id="SM00382"/>
    </source>
</evidence>
<dbReference type="InterPro" id="IPR003593">
    <property type="entry name" value="AAA+_ATPase"/>
</dbReference>
<evidence type="ECO:0000256" key="1">
    <source>
        <dbReference type="ARBA" id="ARBA00004413"/>
    </source>
</evidence>
<evidence type="ECO:0000259" key="15">
    <source>
        <dbReference type="SMART" id="SM00962"/>
    </source>
</evidence>
<dbReference type="GO" id="GO:0005886">
    <property type="term" value="C:plasma membrane"/>
    <property type="evidence" value="ECO:0007669"/>
    <property type="project" value="UniProtKB-SubCell"/>
</dbReference>
<feature type="domain" description="AAA+ ATPase" evidence="14">
    <location>
        <begin position="226"/>
        <end position="368"/>
    </location>
</feature>
<keyword evidence="5" id="KW-1003">Cell membrane</keyword>
<keyword evidence="17" id="KW-1185">Reference proteome</keyword>
<dbReference type="InterPro" id="IPR020006">
    <property type="entry name" value="FlhF"/>
</dbReference>
<dbReference type="Pfam" id="PF00448">
    <property type="entry name" value="SRP54"/>
    <property type="match status" value="1"/>
</dbReference>
<keyword evidence="11" id="KW-1006">Bacterial flagellum protein export</keyword>
<dbReference type="FunFam" id="3.40.50.300:FF:000695">
    <property type="entry name" value="Flagellar biosynthesis regulator FlhF"/>
    <property type="match status" value="1"/>
</dbReference>
<proteinExistence type="inferred from homology"/>
<evidence type="ECO:0000256" key="12">
    <source>
        <dbReference type="ARBA" id="ARBA00025337"/>
    </source>
</evidence>
<dbReference type="SMART" id="SM00382">
    <property type="entry name" value="AAA"/>
    <property type="match status" value="1"/>
</dbReference>
<dbReference type="AlphaFoldDB" id="A0A9J6PE28"/>
<name>A0A9J6PE28_9CLOT</name>
<dbReference type="RefSeq" id="WP_250861838.1">
    <property type="nucleotide sequence ID" value="NZ_JAGSOJ010000007.1"/>
</dbReference>
<evidence type="ECO:0000256" key="8">
    <source>
        <dbReference type="ARBA" id="ARBA00022927"/>
    </source>
</evidence>
<evidence type="ECO:0000256" key="6">
    <source>
        <dbReference type="ARBA" id="ARBA00022741"/>
    </source>
</evidence>
<dbReference type="GO" id="GO:0005047">
    <property type="term" value="F:signal recognition particle binding"/>
    <property type="evidence" value="ECO:0007669"/>
    <property type="project" value="TreeGrafter"/>
</dbReference>
<comment type="similarity">
    <text evidence="2">Belongs to the GTP-binding SRP family.</text>
</comment>
<keyword evidence="16" id="KW-0282">Flagellum</keyword>
<reference evidence="16" key="2">
    <citation type="submission" date="2021-04" db="EMBL/GenBank/DDBJ databases">
        <authorList>
            <person name="Dong X."/>
        </authorList>
    </citation>
    <scope>NUCLEOTIDE SEQUENCE</scope>
    <source>
        <strain evidence="16">ZWT</strain>
    </source>
</reference>
<evidence type="ECO:0000256" key="3">
    <source>
        <dbReference type="ARBA" id="ARBA00014919"/>
    </source>
</evidence>
<dbReference type="CDD" id="cd17873">
    <property type="entry name" value="FlhF"/>
    <property type="match status" value="1"/>
</dbReference>
<dbReference type="PANTHER" id="PTHR43134:SF3">
    <property type="entry name" value="FLAGELLAR BIOSYNTHESIS PROTEIN FLHF"/>
    <property type="match status" value="1"/>
</dbReference>
<evidence type="ECO:0000256" key="2">
    <source>
        <dbReference type="ARBA" id="ARBA00008531"/>
    </source>
</evidence>
<dbReference type="Gene3D" id="1.20.120.1380">
    <property type="entry name" value="Flagellar FlhF biosynthesis protein, N domain"/>
    <property type="match status" value="1"/>
</dbReference>
<evidence type="ECO:0000256" key="10">
    <source>
        <dbReference type="ARBA" id="ARBA00023136"/>
    </source>
</evidence>
<dbReference type="SUPFAM" id="SSF52540">
    <property type="entry name" value="P-loop containing nucleoside triphosphate hydrolases"/>
    <property type="match status" value="1"/>
</dbReference>
<dbReference type="NCBIfam" id="TIGR03499">
    <property type="entry name" value="FlhF"/>
    <property type="match status" value="1"/>
</dbReference>
<keyword evidence="6" id="KW-0547">Nucleotide-binding</keyword>
<evidence type="ECO:0000313" key="17">
    <source>
        <dbReference type="Proteomes" id="UP001056429"/>
    </source>
</evidence>
<evidence type="ECO:0000256" key="9">
    <source>
        <dbReference type="ARBA" id="ARBA00023134"/>
    </source>
</evidence>
<protein>
    <recommendedName>
        <fullName evidence="3 13">Flagellar biosynthesis protein FlhF</fullName>
    </recommendedName>
</protein>
<keyword evidence="4" id="KW-0813">Transport</keyword>
<evidence type="ECO:0000313" key="16">
    <source>
        <dbReference type="EMBL" id="MCM1992664.1"/>
    </source>
</evidence>
<dbReference type="EMBL" id="JAGSOJ010000007">
    <property type="protein sequence ID" value="MCM1992664.1"/>
    <property type="molecule type" value="Genomic_DNA"/>
</dbReference>
<sequence length="422" mass="47672">MKVKRYIVDNMNEAMSQIRIDLGKDAVILSQRKVRPKGFLGFFSPKQLEVTAAIDNSKERIKLDNSNYNTYPNNFREEDRNFNESFKAITQALEKHTNEKVNKPESANLTEQFKVNNPGNLNITEQYREKIKLKLENKPSQGAASNQDESIIKELGELKKMISNINGTSVEEPTINILDDFLEEIDIFREYRDDIKGKVSVENEEELKSKVKIFLEEELAYCDFPTKGRIVLAGPTGVGKTTTIAKLAGKLSLQGNKKVGLITIDTYRIGAVEQLKTYAEIMNIPIKVVFNTKEMDIALKELDYCDIVLVDTTGRSSKNSMQVSELRSYIDRVETENIFLVISATTKNKDLRTIINGFEKLNYNGIILTKLDETSTYGLAYNAYKMSNKPLSLVTIGQNVPDDIKDANSSYIANLIVGEETV</sequence>
<organism evidence="16 17">
    <name type="scientific">Oceanirhabdus seepicola</name>
    <dbReference type="NCBI Taxonomy" id="2828781"/>
    <lineage>
        <taxon>Bacteria</taxon>
        <taxon>Bacillati</taxon>
        <taxon>Bacillota</taxon>
        <taxon>Clostridia</taxon>
        <taxon>Eubacteriales</taxon>
        <taxon>Clostridiaceae</taxon>
        <taxon>Oceanirhabdus</taxon>
    </lineage>
</organism>
<comment type="subcellular location">
    <subcellularLocation>
        <location evidence="1">Cell membrane</location>
        <topology evidence="1">Peripheral membrane protein</topology>
        <orientation evidence="1">Cytoplasmic side</orientation>
    </subcellularLocation>
</comment>
<evidence type="ECO:0000256" key="5">
    <source>
        <dbReference type="ARBA" id="ARBA00022475"/>
    </source>
</evidence>
<dbReference type="PANTHER" id="PTHR43134">
    <property type="entry name" value="SIGNAL RECOGNITION PARTICLE RECEPTOR SUBUNIT ALPHA"/>
    <property type="match status" value="1"/>
</dbReference>
<dbReference type="InterPro" id="IPR047040">
    <property type="entry name" value="FlhF__GTPase_dom"/>
</dbReference>
<comment type="caution">
    <text evidence="16">The sequence shown here is derived from an EMBL/GenBank/DDBJ whole genome shotgun (WGS) entry which is preliminary data.</text>
</comment>
<dbReference type="GO" id="GO:0044781">
    <property type="term" value="P:bacterial-type flagellum organization"/>
    <property type="evidence" value="ECO:0007669"/>
    <property type="project" value="UniProtKB-UniRule"/>
</dbReference>
<dbReference type="GO" id="GO:0015031">
    <property type="term" value="P:protein transport"/>
    <property type="evidence" value="ECO:0007669"/>
    <property type="project" value="UniProtKB-KW"/>
</dbReference>